<dbReference type="CDD" id="cd15904">
    <property type="entry name" value="TSPO_MBR"/>
    <property type="match status" value="1"/>
</dbReference>
<dbReference type="PANTHER" id="PTHR10057:SF0">
    <property type="entry name" value="TRANSLOCATOR PROTEIN"/>
    <property type="match status" value="1"/>
</dbReference>
<dbReference type="InterPro" id="IPR004307">
    <property type="entry name" value="TspO_MBR"/>
</dbReference>
<feature type="transmembrane region" description="Helical" evidence="6">
    <location>
        <begin position="6"/>
        <end position="30"/>
    </location>
</feature>
<evidence type="ECO:0000256" key="4">
    <source>
        <dbReference type="ARBA" id="ARBA00022989"/>
    </source>
</evidence>
<dbReference type="GO" id="GO:0016020">
    <property type="term" value="C:membrane"/>
    <property type="evidence" value="ECO:0007669"/>
    <property type="project" value="UniProtKB-SubCell"/>
</dbReference>
<evidence type="ECO:0000313" key="8">
    <source>
        <dbReference type="Proteomes" id="UP000010121"/>
    </source>
</evidence>
<keyword evidence="8" id="KW-1185">Reference proteome</keyword>
<evidence type="ECO:0000256" key="1">
    <source>
        <dbReference type="ARBA" id="ARBA00004141"/>
    </source>
</evidence>
<evidence type="ECO:0000256" key="2">
    <source>
        <dbReference type="ARBA" id="ARBA00007524"/>
    </source>
</evidence>
<gene>
    <name evidence="7" type="ORF">Rsw2DRAFT_0925</name>
</gene>
<dbReference type="Gene3D" id="1.20.1260.100">
    <property type="entry name" value="TspO/MBR protein"/>
    <property type="match status" value="1"/>
</dbReference>
<dbReference type="GO" id="GO:0033013">
    <property type="term" value="P:tetrapyrrole metabolic process"/>
    <property type="evidence" value="ECO:0007669"/>
    <property type="project" value="UniProtKB-ARBA"/>
</dbReference>
<dbReference type="OrthoDB" id="9795496at2"/>
<evidence type="ECO:0000313" key="7">
    <source>
        <dbReference type="EMBL" id="EEW26235.1"/>
    </source>
</evidence>
<dbReference type="AlphaFoldDB" id="C8RYP7"/>
<proteinExistence type="inferred from homology"/>
<dbReference type="PIRSF" id="PIRSF005859">
    <property type="entry name" value="PBR"/>
    <property type="match status" value="1"/>
</dbReference>
<dbReference type="eggNOG" id="COG3476">
    <property type="taxonomic scope" value="Bacteria"/>
</dbReference>
<dbReference type="Proteomes" id="UP000010121">
    <property type="component" value="Unassembled WGS sequence"/>
</dbReference>
<organism evidence="7 8">
    <name type="scientific">Rhodobacter ferrooxidans</name>
    <dbReference type="NCBI Taxonomy" id="371731"/>
    <lineage>
        <taxon>Bacteria</taxon>
        <taxon>Pseudomonadati</taxon>
        <taxon>Pseudomonadota</taxon>
        <taxon>Alphaproteobacteria</taxon>
        <taxon>Rhodobacterales</taxon>
        <taxon>Rhodobacter group</taxon>
        <taxon>Rhodobacter</taxon>
    </lineage>
</organism>
<dbReference type="EMBL" id="ACYY01000004">
    <property type="protein sequence ID" value="EEW26235.1"/>
    <property type="molecule type" value="Genomic_DNA"/>
</dbReference>
<dbReference type="STRING" id="371731.Rsw2DRAFT_0925"/>
<evidence type="ECO:0000256" key="3">
    <source>
        <dbReference type="ARBA" id="ARBA00022692"/>
    </source>
</evidence>
<evidence type="ECO:0000256" key="6">
    <source>
        <dbReference type="SAM" id="Phobius"/>
    </source>
</evidence>
<protein>
    <submittedName>
        <fullName evidence="7">TspO and MBR like protein</fullName>
    </submittedName>
</protein>
<comment type="caution">
    <text evidence="7">The sequence shown here is derived from an EMBL/GenBank/DDBJ whole genome shotgun (WGS) entry which is preliminary data.</text>
</comment>
<comment type="subcellular location">
    <subcellularLocation>
        <location evidence="1">Membrane</location>
        <topology evidence="1">Multi-pass membrane protein</topology>
    </subcellularLocation>
</comment>
<dbReference type="PANTHER" id="PTHR10057">
    <property type="entry name" value="PERIPHERAL-TYPE BENZODIAZEPINE RECEPTOR"/>
    <property type="match status" value="1"/>
</dbReference>
<accession>C8RYP7</accession>
<feature type="transmembrane region" description="Helical" evidence="6">
    <location>
        <begin position="99"/>
        <end position="119"/>
    </location>
</feature>
<keyword evidence="3 6" id="KW-0812">Transmembrane</keyword>
<dbReference type="NCBIfam" id="NF047825">
    <property type="entry name" value="T-richsensTspOAlph"/>
    <property type="match status" value="1"/>
</dbReference>
<dbReference type="FunFam" id="1.20.1260.100:FF:000001">
    <property type="entry name" value="translocator protein 2"/>
    <property type="match status" value="1"/>
</dbReference>
<name>C8RYP7_9RHOB</name>
<keyword evidence="4 6" id="KW-1133">Transmembrane helix</keyword>
<dbReference type="Pfam" id="PF03073">
    <property type="entry name" value="TspO_MBR"/>
    <property type="match status" value="1"/>
</dbReference>
<reference evidence="7 8" key="1">
    <citation type="submission" date="2009-08" db="EMBL/GenBank/DDBJ databases">
        <title>The draft genome of Rhodobacter sp. SW2.</title>
        <authorList>
            <consortium name="US DOE Joint Genome Institute (JGI-PGF)"/>
            <person name="Lucas S."/>
            <person name="Copeland A."/>
            <person name="Lapidus A."/>
            <person name="Glavina del Rio T."/>
            <person name="Tice H."/>
            <person name="Bruce D."/>
            <person name="Goodwin L."/>
            <person name="Pitluck S."/>
            <person name="Larimer F."/>
            <person name="Land M.L."/>
            <person name="Hauser L."/>
            <person name="Emerson D."/>
        </authorList>
    </citation>
    <scope>NUCLEOTIDE SEQUENCE [LARGE SCALE GENOMIC DNA]</scope>
    <source>
        <strain evidence="7 8">SW2</strain>
    </source>
</reference>
<evidence type="ECO:0000256" key="5">
    <source>
        <dbReference type="ARBA" id="ARBA00023136"/>
    </source>
</evidence>
<dbReference type="InterPro" id="IPR038330">
    <property type="entry name" value="TspO/MBR-related_sf"/>
</dbReference>
<feature type="transmembrane region" description="Helical" evidence="6">
    <location>
        <begin position="42"/>
        <end position="60"/>
    </location>
</feature>
<comment type="similarity">
    <text evidence="2">Belongs to the TspO/BZRP family.</text>
</comment>
<keyword evidence="5 6" id="KW-0472">Membrane</keyword>
<feature type="transmembrane region" description="Helical" evidence="6">
    <location>
        <begin position="125"/>
        <end position="145"/>
    </location>
</feature>
<dbReference type="RefSeq" id="WP_008028549.1">
    <property type="nucleotide sequence ID" value="NZ_ACYY01000004.1"/>
</dbReference>
<sequence>MDWTLFLTYLAACGAAATTGAMIKPGPWYAALQKPSWTPPDWVFPVVWFILYFSISYAAMRVALLPDTGQALAWWSVQIALNTLWTPVFFGLKRMQAGLVVIACLWLAVAATVVTFFAADWVAGLLMFPYLVWASIAGALNYSVWKLNPNAPAA</sequence>